<accession>A0ABX2ZZP0</accession>
<evidence type="ECO:0000313" key="1">
    <source>
        <dbReference type="EMBL" id="ODN41859.1"/>
    </source>
</evidence>
<gene>
    <name evidence="1" type="ORF">BGC07_01315</name>
</gene>
<name>A0ABX2ZZP0_9GAMM</name>
<dbReference type="Proteomes" id="UP000094329">
    <property type="component" value="Unassembled WGS sequence"/>
</dbReference>
<comment type="caution">
    <text evidence="1">The sequence shown here is derived from an EMBL/GenBank/DDBJ whole genome shotgun (WGS) entry which is preliminary data.</text>
</comment>
<sequence>MVQYTVMQTVYLLDSFSEPVPLNDRKKSLWPEKISLCMRESEQWIVGYDTIEHMDVITVFTFSSHPLSNGFNPPNLPLLYSTFMALTGADSHFHLESYEDVSAATQGHEKWLLQLQAGELTLSHLSNINE</sequence>
<keyword evidence="2" id="KW-1185">Reference proteome</keyword>
<protein>
    <submittedName>
        <fullName evidence="1">Uncharacterized protein</fullName>
    </submittedName>
</protein>
<proteinExistence type="predicted"/>
<dbReference type="EMBL" id="MDTU01000001">
    <property type="protein sequence ID" value="ODN41859.1"/>
    <property type="molecule type" value="Genomic_DNA"/>
</dbReference>
<dbReference type="RefSeq" id="WP_069311661.1">
    <property type="nucleotide sequence ID" value="NZ_MDTU01000001.1"/>
</dbReference>
<evidence type="ECO:0000313" key="2">
    <source>
        <dbReference type="Proteomes" id="UP000094329"/>
    </source>
</evidence>
<reference evidence="1 2" key="1">
    <citation type="submission" date="2016-08" db="EMBL/GenBank/DDBJ databases">
        <title>Draft genome sequence of Candidatus Piscirickettsia litoralis, from seawater.</title>
        <authorList>
            <person name="Wan X."/>
            <person name="Lee A.J."/>
            <person name="Hou S."/>
            <person name="Donachie S.P."/>
        </authorList>
    </citation>
    <scope>NUCLEOTIDE SEQUENCE [LARGE SCALE GENOMIC DNA]</scope>
    <source>
        <strain evidence="1 2">Y2</strain>
    </source>
</reference>
<organism evidence="1 2">
    <name type="scientific">Piscirickettsia litoralis</name>
    <dbReference type="NCBI Taxonomy" id="1891921"/>
    <lineage>
        <taxon>Bacteria</taxon>
        <taxon>Pseudomonadati</taxon>
        <taxon>Pseudomonadota</taxon>
        <taxon>Gammaproteobacteria</taxon>
        <taxon>Thiotrichales</taxon>
        <taxon>Piscirickettsiaceae</taxon>
        <taxon>Piscirickettsia</taxon>
    </lineage>
</organism>